<dbReference type="GO" id="GO:0016810">
    <property type="term" value="F:hydrolase activity, acting on carbon-nitrogen (but not peptide) bonds"/>
    <property type="evidence" value="ECO:0007669"/>
    <property type="project" value="InterPro"/>
</dbReference>
<dbReference type="AlphaFoldDB" id="A0AAW5JJT4"/>
<dbReference type="GO" id="GO:0046872">
    <property type="term" value="F:metal ion binding"/>
    <property type="evidence" value="ECO:0007669"/>
    <property type="project" value="UniProtKB-KW"/>
</dbReference>
<evidence type="ECO:0000256" key="1">
    <source>
        <dbReference type="ARBA" id="ARBA00022723"/>
    </source>
</evidence>
<reference evidence="4" key="1">
    <citation type="submission" date="2022-06" db="EMBL/GenBank/DDBJ databases">
        <title>Isolation of gut microbiota from human fecal samples.</title>
        <authorList>
            <person name="Pamer E.G."/>
            <person name="Barat B."/>
            <person name="Waligurski E."/>
            <person name="Medina S."/>
            <person name="Paddock L."/>
            <person name="Mostad J."/>
        </authorList>
    </citation>
    <scope>NUCLEOTIDE SEQUENCE</scope>
    <source>
        <strain evidence="4">DFI.9.91</strain>
    </source>
</reference>
<dbReference type="Proteomes" id="UP001204562">
    <property type="component" value="Unassembled WGS sequence"/>
</dbReference>
<sequence length="264" mass="29089">MFRRKSYPDWAAVLAAFGLLLGAAAPWFALVLSIPPPAVQADAQVLTEEGGGPPSSQVRSGDGQPKLIALTFDDGPRRSTTTALLDGLAERGVKATFFLIGGQLENNEDVVRRMDEEGHQVGIHTFDHVRLTGLSKVDFDAQVDRTRQLLKNILGHNDFLLRPPYGIMDDGIRRHAGCPIILWSVDPEDWKDQNTARVVEQVVSSARDGAIILMHDIFPESVDAAFQIVDRLHQQGYLFVTVEQLFAARCLPLEAGQTYSDAYP</sequence>
<protein>
    <submittedName>
        <fullName evidence="4">Polysaccharide deacetylase family protein</fullName>
    </submittedName>
</protein>
<evidence type="ECO:0000313" key="4">
    <source>
        <dbReference type="EMBL" id="MCQ4768975.1"/>
    </source>
</evidence>
<evidence type="ECO:0000259" key="3">
    <source>
        <dbReference type="PROSITE" id="PS51677"/>
    </source>
</evidence>
<organism evidence="4 5">
    <name type="scientific">Intestinimonas massiliensis</name>
    <name type="common">ex Afouda et al. 2020</name>
    <dbReference type="NCBI Taxonomy" id="1673721"/>
    <lineage>
        <taxon>Bacteria</taxon>
        <taxon>Bacillati</taxon>
        <taxon>Bacillota</taxon>
        <taxon>Clostridia</taxon>
        <taxon>Eubacteriales</taxon>
        <taxon>Intestinimonas</taxon>
    </lineage>
</organism>
<dbReference type="EMBL" id="JANFYS010000001">
    <property type="protein sequence ID" value="MCQ4768975.1"/>
    <property type="molecule type" value="Genomic_DNA"/>
</dbReference>
<dbReference type="InterPro" id="IPR002509">
    <property type="entry name" value="NODB_dom"/>
</dbReference>
<feature type="domain" description="NodB homology" evidence="3">
    <location>
        <begin position="66"/>
        <end position="240"/>
    </location>
</feature>
<dbReference type="SUPFAM" id="SSF88713">
    <property type="entry name" value="Glycoside hydrolase/deacetylase"/>
    <property type="match status" value="1"/>
</dbReference>
<keyword evidence="1" id="KW-0479">Metal-binding</keyword>
<comment type="caution">
    <text evidence="4">The sequence shown here is derived from an EMBL/GenBank/DDBJ whole genome shotgun (WGS) entry which is preliminary data.</text>
</comment>
<dbReference type="PANTHER" id="PTHR10587:SF133">
    <property type="entry name" value="CHITIN DEACETYLASE 1-RELATED"/>
    <property type="match status" value="1"/>
</dbReference>
<dbReference type="PROSITE" id="PS51677">
    <property type="entry name" value="NODB"/>
    <property type="match status" value="1"/>
</dbReference>
<dbReference type="GO" id="GO:0005975">
    <property type="term" value="P:carbohydrate metabolic process"/>
    <property type="evidence" value="ECO:0007669"/>
    <property type="project" value="InterPro"/>
</dbReference>
<proteinExistence type="predicted"/>
<dbReference type="GO" id="GO:0016020">
    <property type="term" value="C:membrane"/>
    <property type="evidence" value="ECO:0007669"/>
    <property type="project" value="TreeGrafter"/>
</dbReference>
<dbReference type="Gene3D" id="3.20.20.370">
    <property type="entry name" value="Glycoside hydrolase/deacetylase"/>
    <property type="match status" value="1"/>
</dbReference>
<dbReference type="InterPro" id="IPR011330">
    <property type="entry name" value="Glyco_hydro/deAcase_b/a-brl"/>
</dbReference>
<dbReference type="RefSeq" id="WP_256302891.1">
    <property type="nucleotide sequence ID" value="NZ_JANFYS010000001.1"/>
</dbReference>
<keyword evidence="2" id="KW-0378">Hydrolase</keyword>
<accession>A0AAW5JJT4</accession>
<dbReference type="PANTHER" id="PTHR10587">
    <property type="entry name" value="GLYCOSYL TRANSFERASE-RELATED"/>
    <property type="match status" value="1"/>
</dbReference>
<evidence type="ECO:0000313" key="5">
    <source>
        <dbReference type="Proteomes" id="UP001204562"/>
    </source>
</evidence>
<gene>
    <name evidence="4" type="ORF">NE579_00650</name>
</gene>
<name>A0AAW5JJT4_9FIRM</name>
<dbReference type="Pfam" id="PF01522">
    <property type="entry name" value="Polysacc_deac_1"/>
    <property type="match status" value="1"/>
</dbReference>
<evidence type="ECO:0000256" key="2">
    <source>
        <dbReference type="ARBA" id="ARBA00022801"/>
    </source>
</evidence>
<dbReference type="CDD" id="cd10954">
    <property type="entry name" value="CE4_CtAXE_like"/>
    <property type="match status" value="1"/>
</dbReference>
<dbReference type="InterPro" id="IPR050248">
    <property type="entry name" value="Polysacc_deacetylase_ArnD"/>
</dbReference>